<dbReference type="PROSITE" id="PS01011">
    <property type="entry name" value="FOLYLPOLYGLU_SYNT_1"/>
    <property type="match status" value="1"/>
</dbReference>
<dbReference type="InterPro" id="IPR036565">
    <property type="entry name" value="Mur-like_cat_sf"/>
</dbReference>
<evidence type="ECO:0000256" key="8">
    <source>
        <dbReference type="ARBA" id="ARBA00022842"/>
    </source>
</evidence>
<sequence>MDYNEAIEYIHGTYKFGSKLGLENISVLLNLMGNPEKELKFIHVAGTNGKGSTSSFISNILLEEGYDVGLFTSPYLEVFNERIRINGANIPNGDLSEVVSLVKKKVDIMIKKGYSHPTEFEVVTAAAFEYYKNKKVDFVVLEVGMGGRLDSTNVIEDTLVSVITPIALDHTDYLGDTIEKVAFEKAGIIKTNSVVVIHPQKDSVIDVIAKKCEELNAKLVVAPVKNIEILDYDISGTSFKVLSNEYKISLLGEHQANNATVALTVINALIENYDIKVSEESLKSGLTKTIWPGRLEIMGKNPIVVIDGAHNLHGAKGLANASEKLFSEKKVIGVIGILGDKDVDGILSEMLPICDEVIVTEPDNPRKMKAEELGEKIEGFSKKTYVEPIIKEAIDKALHLSNSDDVILFFGSLYMIGEVRKVLRMIVK</sequence>
<comment type="similarity">
    <text evidence="2 11">Belongs to the folylpolyglutamate synthase family.</text>
</comment>
<proteinExistence type="inferred from homology"/>
<dbReference type="PROSITE" id="PS01012">
    <property type="entry name" value="FOLYLPOLYGLU_SYNT_2"/>
    <property type="match status" value="1"/>
</dbReference>
<keyword evidence="5" id="KW-0479">Metal-binding</keyword>
<reference evidence="14 15" key="1">
    <citation type="submission" date="2023-08" db="EMBL/GenBank/DDBJ databases">
        <title>Helicovermis profunda gen. nov., sp. nov., a novel mesophilic, fermentative bacterium within the Bacillota from a deep-sea hydrothermal vent chimney.</title>
        <authorList>
            <person name="Miyazaki U."/>
            <person name="Mizutani D."/>
            <person name="Hashimoto Y."/>
            <person name="Tame A."/>
            <person name="Sawayama S."/>
            <person name="Miyazaki J."/>
            <person name="Takai K."/>
            <person name="Nakagawa S."/>
        </authorList>
    </citation>
    <scope>NUCLEOTIDE SEQUENCE [LARGE SCALE GENOMIC DNA]</scope>
    <source>
        <strain evidence="14 15">S502</strain>
    </source>
</reference>
<keyword evidence="6 11" id="KW-0547">Nucleotide-binding</keyword>
<evidence type="ECO:0000313" key="15">
    <source>
        <dbReference type="Proteomes" id="UP001321786"/>
    </source>
</evidence>
<gene>
    <name evidence="14" type="ORF">HLPR_06670</name>
</gene>
<dbReference type="InterPro" id="IPR013221">
    <property type="entry name" value="Mur_ligase_cen"/>
</dbReference>
<dbReference type="Gene3D" id="3.90.190.20">
    <property type="entry name" value="Mur ligase, C-terminal domain"/>
    <property type="match status" value="1"/>
</dbReference>
<dbReference type="EC" id="6.3.2.17" evidence="3"/>
<dbReference type="Proteomes" id="UP001321786">
    <property type="component" value="Chromosome"/>
</dbReference>
<dbReference type="GO" id="GO:0046872">
    <property type="term" value="F:metal ion binding"/>
    <property type="evidence" value="ECO:0007669"/>
    <property type="project" value="UniProtKB-KW"/>
</dbReference>
<dbReference type="SUPFAM" id="SSF53244">
    <property type="entry name" value="MurD-like peptide ligases, peptide-binding domain"/>
    <property type="match status" value="1"/>
</dbReference>
<feature type="domain" description="Mur ligase C-terminal" evidence="12">
    <location>
        <begin position="293"/>
        <end position="412"/>
    </location>
</feature>
<evidence type="ECO:0000256" key="2">
    <source>
        <dbReference type="ARBA" id="ARBA00008276"/>
    </source>
</evidence>
<dbReference type="FunFam" id="3.40.1190.10:FF:000011">
    <property type="entry name" value="Folylpolyglutamate synthase/dihydrofolate synthase"/>
    <property type="match status" value="1"/>
</dbReference>
<dbReference type="SUPFAM" id="SSF53623">
    <property type="entry name" value="MurD-like peptide ligases, catalytic domain"/>
    <property type="match status" value="1"/>
</dbReference>
<organism evidence="14 15">
    <name type="scientific">Helicovermis profundi</name>
    <dbReference type="NCBI Taxonomy" id="3065157"/>
    <lineage>
        <taxon>Bacteria</taxon>
        <taxon>Bacillati</taxon>
        <taxon>Bacillota</taxon>
        <taxon>Clostridia</taxon>
        <taxon>Helicovermis</taxon>
    </lineage>
</organism>
<dbReference type="PIRSF" id="PIRSF001563">
    <property type="entry name" value="Folylpolyglu_synth"/>
    <property type="match status" value="1"/>
</dbReference>
<evidence type="ECO:0000256" key="7">
    <source>
        <dbReference type="ARBA" id="ARBA00022840"/>
    </source>
</evidence>
<dbReference type="InterPro" id="IPR004101">
    <property type="entry name" value="Mur_ligase_C"/>
</dbReference>
<dbReference type="AlphaFoldDB" id="A0AAU9E199"/>
<dbReference type="PANTHER" id="PTHR11136">
    <property type="entry name" value="FOLYLPOLYGLUTAMATE SYNTHASE-RELATED"/>
    <property type="match status" value="1"/>
</dbReference>
<keyword evidence="15" id="KW-1185">Reference proteome</keyword>
<evidence type="ECO:0000256" key="5">
    <source>
        <dbReference type="ARBA" id="ARBA00022723"/>
    </source>
</evidence>
<dbReference type="InterPro" id="IPR001645">
    <property type="entry name" value="Folylpolyglutamate_synth"/>
</dbReference>
<protein>
    <recommendedName>
        <fullName evidence="3">tetrahydrofolate synthase</fullName>
        <ecNumber evidence="3">6.3.2.17</ecNumber>
    </recommendedName>
    <alternativeName>
        <fullName evidence="9">Tetrahydrofolylpolyglutamate synthase</fullName>
    </alternativeName>
</protein>
<evidence type="ECO:0000256" key="11">
    <source>
        <dbReference type="PIRNR" id="PIRNR001563"/>
    </source>
</evidence>
<name>A0AAU9E199_9FIRM</name>
<accession>A0AAU9E199</accession>
<evidence type="ECO:0000256" key="3">
    <source>
        <dbReference type="ARBA" id="ARBA00013025"/>
    </source>
</evidence>
<keyword evidence="7 11" id="KW-0067">ATP-binding</keyword>
<evidence type="ECO:0000256" key="4">
    <source>
        <dbReference type="ARBA" id="ARBA00022598"/>
    </source>
</evidence>
<dbReference type="InterPro" id="IPR018109">
    <property type="entry name" value="Folylpolyglutamate_synth_CS"/>
</dbReference>
<evidence type="ECO:0000256" key="6">
    <source>
        <dbReference type="ARBA" id="ARBA00022741"/>
    </source>
</evidence>
<evidence type="ECO:0000259" key="12">
    <source>
        <dbReference type="Pfam" id="PF02875"/>
    </source>
</evidence>
<keyword evidence="8" id="KW-0460">Magnesium</keyword>
<evidence type="ECO:0000256" key="1">
    <source>
        <dbReference type="ARBA" id="ARBA00001946"/>
    </source>
</evidence>
<dbReference type="RefSeq" id="WP_338536661.1">
    <property type="nucleotide sequence ID" value="NZ_AP028654.1"/>
</dbReference>
<dbReference type="Pfam" id="PF08245">
    <property type="entry name" value="Mur_ligase_M"/>
    <property type="match status" value="1"/>
</dbReference>
<dbReference type="GO" id="GO:0005737">
    <property type="term" value="C:cytoplasm"/>
    <property type="evidence" value="ECO:0007669"/>
    <property type="project" value="TreeGrafter"/>
</dbReference>
<dbReference type="Gene3D" id="3.40.1190.10">
    <property type="entry name" value="Mur-like, catalytic domain"/>
    <property type="match status" value="1"/>
</dbReference>
<keyword evidence="4 11" id="KW-0436">Ligase</keyword>
<evidence type="ECO:0000259" key="13">
    <source>
        <dbReference type="Pfam" id="PF08245"/>
    </source>
</evidence>
<feature type="domain" description="Mur ligase central" evidence="13">
    <location>
        <begin position="44"/>
        <end position="265"/>
    </location>
</feature>
<dbReference type="EMBL" id="AP028654">
    <property type="protein sequence ID" value="BEP28336.1"/>
    <property type="molecule type" value="Genomic_DNA"/>
</dbReference>
<dbReference type="InterPro" id="IPR036615">
    <property type="entry name" value="Mur_ligase_C_dom_sf"/>
</dbReference>
<evidence type="ECO:0000256" key="9">
    <source>
        <dbReference type="ARBA" id="ARBA00030592"/>
    </source>
</evidence>
<dbReference type="PANTHER" id="PTHR11136:SF0">
    <property type="entry name" value="DIHYDROFOLATE SYNTHETASE-RELATED"/>
    <property type="match status" value="1"/>
</dbReference>
<dbReference type="KEGG" id="hprf:HLPR_06670"/>
<dbReference type="NCBIfam" id="TIGR01499">
    <property type="entry name" value="folC"/>
    <property type="match status" value="1"/>
</dbReference>
<dbReference type="GO" id="GO:0005524">
    <property type="term" value="F:ATP binding"/>
    <property type="evidence" value="ECO:0007669"/>
    <property type="project" value="UniProtKB-KW"/>
</dbReference>
<dbReference type="GO" id="GO:0008841">
    <property type="term" value="F:dihydrofolate synthase activity"/>
    <property type="evidence" value="ECO:0007669"/>
    <property type="project" value="TreeGrafter"/>
</dbReference>
<comment type="cofactor">
    <cofactor evidence="1">
        <name>Mg(2+)</name>
        <dbReference type="ChEBI" id="CHEBI:18420"/>
    </cofactor>
</comment>
<dbReference type="GO" id="GO:0004326">
    <property type="term" value="F:tetrahydrofolylpolyglutamate synthase activity"/>
    <property type="evidence" value="ECO:0007669"/>
    <property type="project" value="UniProtKB-EC"/>
</dbReference>
<evidence type="ECO:0000313" key="14">
    <source>
        <dbReference type="EMBL" id="BEP28336.1"/>
    </source>
</evidence>
<comment type="catalytic activity">
    <reaction evidence="10">
        <text>(6S)-5,6,7,8-tetrahydrofolyl-(gamma-L-Glu)(n) + L-glutamate + ATP = (6S)-5,6,7,8-tetrahydrofolyl-(gamma-L-Glu)(n+1) + ADP + phosphate + H(+)</text>
        <dbReference type="Rhea" id="RHEA:10580"/>
        <dbReference type="Rhea" id="RHEA-COMP:14738"/>
        <dbReference type="Rhea" id="RHEA-COMP:14740"/>
        <dbReference type="ChEBI" id="CHEBI:15378"/>
        <dbReference type="ChEBI" id="CHEBI:29985"/>
        <dbReference type="ChEBI" id="CHEBI:30616"/>
        <dbReference type="ChEBI" id="CHEBI:43474"/>
        <dbReference type="ChEBI" id="CHEBI:141005"/>
        <dbReference type="ChEBI" id="CHEBI:456216"/>
        <dbReference type="EC" id="6.3.2.17"/>
    </reaction>
</comment>
<dbReference type="Pfam" id="PF02875">
    <property type="entry name" value="Mur_ligase_C"/>
    <property type="match status" value="1"/>
</dbReference>
<evidence type="ECO:0000256" key="10">
    <source>
        <dbReference type="ARBA" id="ARBA00047493"/>
    </source>
</evidence>